<dbReference type="GO" id="GO:0043952">
    <property type="term" value="P:protein transport by the Sec complex"/>
    <property type="evidence" value="ECO:0007669"/>
    <property type="project" value="UniProtKB-UniRule"/>
</dbReference>
<evidence type="ECO:0000256" key="9">
    <source>
        <dbReference type="HAMAP-Rule" id="MF_01464"/>
    </source>
</evidence>
<organism evidence="11 12">
    <name type="scientific">Candidatus Tagabacteria bacterium CG10_big_fil_rev_8_21_14_0_10_40_13</name>
    <dbReference type="NCBI Taxonomy" id="1975022"/>
    <lineage>
        <taxon>Bacteria</taxon>
        <taxon>Candidatus Tagaibacteriota</taxon>
    </lineage>
</organism>
<dbReference type="InterPro" id="IPR022813">
    <property type="entry name" value="SecD/SecF_arch_bac"/>
</dbReference>
<comment type="caution">
    <text evidence="11">The sequence shown here is derived from an EMBL/GenBank/DDBJ whole genome shotgun (WGS) entry which is preliminary data.</text>
</comment>
<sequence>MGNMIKHRKIFYIISGALVLFSLVVFIALGLNPAIDFTGGSFLEVEYTNGRPEMDEIKRVIETLDLGAVVYQPTGDAGLILRMKDITESQHQQLLALLGDVEEKRFDSIGPVIGRELTRKAWLAIIFVILMIVIFITWAFRKVSRPVQSWKYGLIAIAALVHDVAIPVGVFSVLGHFFHVEVDILFITALLTILGFSIHDTIVVFDRVRENLKKGVGNDFEDSVVQSLKQVRGRSVKTSLAIILVLVSFLIFGGVTTKYFTITLIMGIVFGTYSSLFLASPLLVTWYNWQERRK</sequence>
<dbReference type="GO" id="GO:0006605">
    <property type="term" value="P:protein targeting"/>
    <property type="evidence" value="ECO:0007669"/>
    <property type="project" value="UniProtKB-UniRule"/>
</dbReference>
<feature type="domain" description="Protein export membrane protein SecD/SecF C-terminal" evidence="10">
    <location>
        <begin position="99"/>
        <end position="288"/>
    </location>
</feature>
<evidence type="ECO:0000256" key="3">
    <source>
        <dbReference type="ARBA" id="ARBA00022475"/>
    </source>
</evidence>
<comment type="similarity">
    <text evidence="9">Belongs to the SecD/SecF family. SecF subfamily.</text>
</comment>
<dbReference type="AlphaFoldDB" id="A0A2M8L8M6"/>
<feature type="transmembrane region" description="Helical" evidence="9">
    <location>
        <begin position="262"/>
        <end position="289"/>
    </location>
</feature>
<evidence type="ECO:0000256" key="7">
    <source>
        <dbReference type="ARBA" id="ARBA00023010"/>
    </source>
</evidence>
<feature type="transmembrane region" description="Helical" evidence="9">
    <location>
        <begin position="152"/>
        <end position="178"/>
    </location>
</feature>
<dbReference type="GO" id="GO:0065002">
    <property type="term" value="P:intracellular protein transmembrane transport"/>
    <property type="evidence" value="ECO:0007669"/>
    <property type="project" value="UniProtKB-UniRule"/>
</dbReference>
<evidence type="ECO:0000256" key="1">
    <source>
        <dbReference type="ARBA" id="ARBA00004651"/>
    </source>
</evidence>
<feature type="transmembrane region" description="Helical" evidence="9">
    <location>
        <begin position="238"/>
        <end position="256"/>
    </location>
</feature>
<name>A0A2M8L8M6_9BACT</name>
<dbReference type="GO" id="GO:0015450">
    <property type="term" value="F:protein-transporting ATPase activity"/>
    <property type="evidence" value="ECO:0007669"/>
    <property type="project" value="InterPro"/>
</dbReference>
<dbReference type="EMBL" id="PFEP01000030">
    <property type="protein sequence ID" value="PJE72977.1"/>
    <property type="molecule type" value="Genomic_DNA"/>
</dbReference>
<proteinExistence type="inferred from homology"/>
<dbReference type="InterPro" id="IPR048634">
    <property type="entry name" value="SecD_SecF_C"/>
</dbReference>
<comment type="subcellular location">
    <subcellularLocation>
        <location evidence="1 9">Cell membrane</location>
        <topology evidence="1 9">Multi-pass membrane protein</topology>
    </subcellularLocation>
</comment>
<accession>A0A2M8L8M6</accession>
<feature type="transmembrane region" description="Helical" evidence="9">
    <location>
        <begin position="12"/>
        <end position="35"/>
    </location>
</feature>
<dbReference type="PANTHER" id="PTHR30081:SF8">
    <property type="entry name" value="PROTEIN TRANSLOCASE SUBUNIT SECF"/>
    <property type="match status" value="1"/>
</dbReference>
<evidence type="ECO:0000256" key="5">
    <source>
        <dbReference type="ARBA" id="ARBA00022927"/>
    </source>
</evidence>
<dbReference type="PRINTS" id="PR01755">
    <property type="entry name" value="SECFTRNLCASE"/>
</dbReference>
<dbReference type="GO" id="GO:0005886">
    <property type="term" value="C:plasma membrane"/>
    <property type="evidence" value="ECO:0007669"/>
    <property type="project" value="UniProtKB-SubCell"/>
</dbReference>
<comment type="subunit">
    <text evidence="9">Forms a complex with SecD. Part of the essential Sec protein translocation apparatus which comprises SecA, SecYEG and auxiliary proteins SecDF. Other proteins may also be involved.</text>
</comment>
<feature type="transmembrane region" description="Helical" evidence="9">
    <location>
        <begin position="184"/>
        <end position="205"/>
    </location>
</feature>
<dbReference type="PANTHER" id="PTHR30081">
    <property type="entry name" value="PROTEIN-EXPORT MEMBRANE PROTEIN SEC"/>
    <property type="match status" value="1"/>
</dbReference>
<evidence type="ECO:0000259" key="10">
    <source>
        <dbReference type="Pfam" id="PF02355"/>
    </source>
</evidence>
<dbReference type="HAMAP" id="MF_01464_B">
    <property type="entry name" value="SecF_B"/>
    <property type="match status" value="1"/>
</dbReference>
<keyword evidence="6 9" id="KW-1133">Transmembrane helix</keyword>
<dbReference type="Gene3D" id="1.20.1640.10">
    <property type="entry name" value="Multidrug efflux transporter AcrB transmembrane domain"/>
    <property type="match status" value="1"/>
</dbReference>
<dbReference type="SUPFAM" id="SSF82866">
    <property type="entry name" value="Multidrug efflux transporter AcrB transmembrane domain"/>
    <property type="match status" value="1"/>
</dbReference>
<evidence type="ECO:0000256" key="4">
    <source>
        <dbReference type="ARBA" id="ARBA00022692"/>
    </source>
</evidence>
<evidence type="ECO:0000313" key="11">
    <source>
        <dbReference type="EMBL" id="PJE72977.1"/>
    </source>
</evidence>
<dbReference type="Proteomes" id="UP000230603">
    <property type="component" value="Unassembled WGS sequence"/>
</dbReference>
<comment type="function">
    <text evidence="9">Part of the Sec protein translocase complex. Interacts with the SecYEG preprotein conducting channel. SecDF uses the proton motive force (PMF) to complete protein translocation after the ATP-dependent function of SecA.</text>
</comment>
<evidence type="ECO:0000313" key="12">
    <source>
        <dbReference type="Proteomes" id="UP000230603"/>
    </source>
</evidence>
<gene>
    <name evidence="9 11" type="primary">secF</name>
    <name evidence="11" type="ORF">COV00_02150</name>
</gene>
<dbReference type="NCBIfam" id="TIGR00966">
    <property type="entry name" value="transloc_SecF"/>
    <property type="match status" value="1"/>
</dbReference>
<evidence type="ECO:0000256" key="2">
    <source>
        <dbReference type="ARBA" id="ARBA00022448"/>
    </source>
</evidence>
<dbReference type="InterPro" id="IPR022645">
    <property type="entry name" value="SecD/SecF_bac"/>
</dbReference>
<protein>
    <recommendedName>
        <fullName evidence="9">Protein-export membrane protein SecF</fullName>
    </recommendedName>
</protein>
<dbReference type="InterPro" id="IPR005665">
    <property type="entry name" value="SecF_bac"/>
</dbReference>
<keyword evidence="8 9" id="KW-0472">Membrane</keyword>
<keyword evidence="4 9" id="KW-0812">Transmembrane</keyword>
<dbReference type="Pfam" id="PF02355">
    <property type="entry name" value="SecD_SecF_C"/>
    <property type="match status" value="1"/>
</dbReference>
<reference evidence="12" key="1">
    <citation type="submission" date="2017-09" db="EMBL/GenBank/DDBJ databases">
        <title>Depth-based differentiation of microbial function through sediment-hosted aquifers and enrichment of novel symbionts in the deep terrestrial subsurface.</title>
        <authorList>
            <person name="Probst A.J."/>
            <person name="Ladd B."/>
            <person name="Jarett J.K."/>
            <person name="Geller-Mcgrath D.E."/>
            <person name="Sieber C.M.K."/>
            <person name="Emerson J.B."/>
            <person name="Anantharaman K."/>
            <person name="Thomas B.C."/>
            <person name="Malmstrom R."/>
            <person name="Stieglmeier M."/>
            <person name="Klingl A."/>
            <person name="Woyke T."/>
            <person name="Ryan C.M."/>
            <person name="Banfield J.F."/>
        </authorList>
    </citation>
    <scope>NUCLEOTIDE SEQUENCE [LARGE SCALE GENOMIC DNA]</scope>
</reference>
<keyword evidence="3 9" id="KW-1003">Cell membrane</keyword>
<evidence type="ECO:0000256" key="8">
    <source>
        <dbReference type="ARBA" id="ARBA00023136"/>
    </source>
</evidence>
<keyword evidence="5 9" id="KW-0653">Protein transport</keyword>
<keyword evidence="7 9" id="KW-0811">Translocation</keyword>
<feature type="transmembrane region" description="Helical" evidence="9">
    <location>
        <begin position="121"/>
        <end position="140"/>
    </location>
</feature>
<evidence type="ECO:0000256" key="6">
    <source>
        <dbReference type="ARBA" id="ARBA00022989"/>
    </source>
</evidence>
<keyword evidence="2 9" id="KW-0813">Transport</keyword>